<sequence>MTNPSQAVTGGAGPAGGGIDTSVPSIARVYDYLLGGKHYYEVDRVASEAMIDAVPETTLLAAANRSFIRRAVRFIVGESGIDQILDIGSGLPTAGNVHEIAQEINPRTRVVYVDKDPIVLANGRALLSANENTIVITADLRDPEAIFDDPETQRLLDFDRPLAVMLGGILMHIEDEEDPQGIVATIRDRLPSGSYLVHSGCADPGEPRARELNQIFYEYNMGSRCFRPTAEQAEFFAGLELVEPGLVPCSQWRPSFDFPDPDNPAHAMVIGGIARKP</sequence>
<dbReference type="InterPro" id="IPR029063">
    <property type="entry name" value="SAM-dependent_MTases_sf"/>
</dbReference>
<protein>
    <submittedName>
        <fullName evidence="1">S-adenosyl methyltransferase</fullName>
    </submittedName>
</protein>
<dbReference type="InterPro" id="IPR006764">
    <property type="entry name" value="SAM_dep_MeTrfase_SAV2177_type"/>
</dbReference>
<organism evidence="1 2">
    <name type="scientific">Actinomycetospora cinnamomea</name>
    <dbReference type="NCBI Taxonomy" id="663609"/>
    <lineage>
        <taxon>Bacteria</taxon>
        <taxon>Bacillati</taxon>
        <taxon>Actinomycetota</taxon>
        <taxon>Actinomycetes</taxon>
        <taxon>Pseudonocardiales</taxon>
        <taxon>Pseudonocardiaceae</taxon>
        <taxon>Actinomycetospora</taxon>
    </lineage>
</organism>
<keyword evidence="1" id="KW-0808">Transferase</keyword>
<evidence type="ECO:0000313" key="1">
    <source>
        <dbReference type="EMBL" id="PVZ09360.1"/>
    </source>
</evidence>
<dbReference type="Gene3D" id="3.40.50.150">
    <property type="entry name" value="Vaccinia Virus protein VP39"/>
    <property type="match status" value="1"/>
</dbReference>
<accession>A0A2U1FBJ8</accession>
<comment type="caution">
    <text evidence="1">The sequence shown here is derived from an EMBL/GenBank/DDBJ whole genome shotgun (WGS) entry which is preliminary data.</text>
</comment>
<name>A0A2U1FBJ8_9PSEU</name>
<dbReference type="SUPFAM" id="SSF53335">
    <property type="entry name" value="S-adenosyl-L-methionine-dependent methyltransferases"/>
    <property type="match status" value="1"/>
</dbReference>
<dbReference type="GO" id="GO:0008168">
    <property type="term" value="F:methyltransferase activity"/>
    <property type="evidence" value="ECO:0007669"/>
    <property type="project" value="UniProtKB-KW"/>
</dbReference>
<dbReference type="OrthoDB" id="5175904at2"/>
<dbReference type="AlphaFoldDB" id="A0A2U1FBJ8"/>
<dbReference type="Pfam" id="PF04672">
    <property type="entry name" value="Methyltransf_19"/>
    <property type="match status" value="1"/>
</dbReference>
<dbReference type="GO" id="GO:0032259">
    <property type="term" value="P:methylation"/>
    <property type="evidence" value="ECO:0007669"/>
    <property type="project" value="UniProtKB-KW"/>
</dbReference>
<dbReference type="Proteomes" id="UP000245639">
    <property type="component" value="Unassembled WGS sequence"/>
</dbReference>
<reference evidence="1 2" key="1">
    <citation type="submission" date="2018-04" db="EMBL/GenBank/DDBJ databases">
        <title>Genomic Encyclopedia of Type Strains, Phase IV (KMG-IV): sequencing the most valuable type-strain genomes for metagenomic binning, comparative biology and taxonomic classification.</title>
        <authorList>
            <person name="Goeker M."/>
        </authorList>
    </citation>
    <scope>NUCLEOTIDE SEQUENCE [LARGE SCALE GENOMIC DNA]</scope>
    <source>
        <strain evidence="1 2">DSM 45771</strain>
    </source>
</reference>
<proteinExistence type="predicted"/>
<dbReference type="PIRSF" id="PIRSF017393">
    <property type="entry name" value="MTase_SAV2177"/>
    <property type="match status" value="1"/>
</dbReference>
<keyword evidence="1" id="KW-0489">Methyltransferase</keyword>
<keyword evidence="2" id="KW-1185">Reference proteome</keyword>
<gene>
    <name evidence="1" type="ORF">C8D89_10615</name>
</gene>
<dbReference type="EMBL" id="QEKW01000006">
    <property type="protein sequence ID" value="PVZ09360.1"/>
    <property type="molecule type" value="Genomic_DNA"/>
</dbReference>
<evidence type="ECO:0000313" key="2">
    <source>
        <dbReference type="Proteomes" id="UP000245639"/>
    </source>
</evidence>